<keyword evidence="2" id="KW-0732">Signal</keyword>
<keyword evidence="1" id="KW-1133">Transmembrane helix</keyword>
<proteinExistence type="predicted"/>
<keyword evidence="1" id="KW-0472">Membrane</keyword>
<gene>
    <name evidence="3" type="ORF">SVUK_LOCUS17750</name>
</gene>
<reference evidence="3 4" key="1">
    <citation type="submission" date="2018-11" db="EMBL/GenBank/DDBJ databases">
        <authorList>
            <consortium name="Pathogen Informatics"/>
        </authorList>
    </citation>
    <scope>NUCLEOTIDE SEQUENCE [LARGE SCALE GENOMIC DNA]</scope>
</reference>
<protein>
    <submittedName>
        <fullName evidence="3">Uncharacterized protein</fullName>
    </submittedName>
</protein>
<feature type="signal peptide" evidence="2">
    <location>
        <begin position="1"/>
        <end position="16"/>
    </location>
</feature>
<evidence type="ECO:0000256" key="1">
    <source>
        <dbReference type="SAM" id="Phobius"/>
    </source>
</evidence>
<keyword evidence="4" id="KW-1185">Reference proteome</keyword>
<sequence>MLRLLFFLALAALVSAIPTFPVLTPVASPVIQPVYVPHRYYYGPDYEYGYYNPLGTGSAWAAGGGVVGNTLALLVGK</sequence>
<organism evidence="3 4">
    <name type="scientific">Strongylus vulgaris</name>
    <name type="common">Blood worm</name>
    <dbReference type="NCBI Taxonomy" id="40348"/>
    <lineage>
        <taxon>Eukaryota</taxon>
        <taxon>Metazoa</taxon>
        <taxon>Ecdysozoa</taxon>
        <taxon>Nematoda</taxon>
        <taxon>Chromadorea</taxon>
        <taxon>Rhabditida</taxon>
        <taxon>Rhabditina</taxon>
        <taxon>Rhabditomorpha</taxon>
        <taxon>Strongyloidea</taxon>
        <taxon>Strongylidae</taxon>
        <taxon>Strongylus</taxon>
    </lineage>
</organism>
<evidence type="ECO:0000256" key="2">
    <source>
        <dbReference type="SAM" id="SignalP"/>
    </source>
</evidence>
<dbReference type="Proteomes" id="UP000270094">
    <property type="component" value="Unassembled WGS sequence"/>
</dbReference>
<name>A0A3P7LUK4_STRVU</name>
<dbReference type="EMBL" id="UYYB01119185">
    <property type="protein sequence ID" value="VDM82752.1"/>
    <property type="molecule type" value="Genomic_DNA"/>
</dbReference>
<evidence type="ECO:0000313" key="4">
    <source>
        <dbReference type="Proteomes" id="UP000270094"/>
    </source>
</evidence>
<feature type="chain" id="PRO_5018096940" evidence="2">
    <location>
        <begin position="17"/>
        <end position="77"/>
    </location>
</feature>
<evidence type="ECO:0000313" key="3">
    <source>
        <dbReference type="EMBL" id="VDM82752.1"/>
    </source>
</evidence>
<feature type="transmembrane region" description="Helical" evidence="1">
    <location>
        <begin position="57"/>
        <end position="76"/>
    </location>
</feature>
<accession>A0A3P7LUK4</accession>
<dbReference type="AlphaFoldDB" id="A0A3P7LUK4"/>
<keyword evidence="1" id="KW-0812">Transmembrane</keyword>